<accession>A0A6J5MFT2</accession>
<reference evidence="1" key="1">
    <citation type="submission" date="2020-04" db="EMBL/GenBank/DDBJ databases">
        <authorList>
            <person name="Chiriac C."/>
            <person name="Salcher M."/>
            <person name="Ghai R."/>
            <person name="Kavagutti S V."/>
        </authorList>
    </citation>
    <scope>NUCLEOTIDE SEQUENCE</scope>
</reference>
<sequence length="95" mass="11233">MKTNFSCFRSMWKSAKDDPPMLAEKEWWSTPRSKKVLLVNPLMMDLMCVATFDYDGWSVHGKRLYVHDEHLWCELPTPPTRKGTKSKKKIKTEEK</sequence>
<evidence type="ECO:0000313" key="1">
    <source>
        <dbReference type="EMBL" id="CAB4144697.1"/>
    </source>
</evidence>
<gene>
    <name evidence="1" type="ORF">UFOVP457_61</name>
</gene>
<proteinExistence type="predicted"/>
<name>A0A6J5MFT2_9CAUD</name>
<organism evidence="1">
    <name type="scientific">uncultured Caudovirales phage</name>
    <dbReference type="NCBI Taxonomy" id="2100421"/>
    <lineage>
        <taxon>Viruses</taxon>
        <taxon>Duplodnaviria</taxon>
        <taxon>Heunggongvirae</taxon>
        <taxon>Uroviricota</taxon>
        <taxon>Caudoviricetes</taxon>
        <taxon>Peduoviridae</taxon>
        <taxon>Maltschvirus</taxon>
        <taxon>Maltschvirus maltsch</taxon>
    </lineage>
</organism>
<dbReference type="EMBL" id="LR796435">
    <property type="protein sequence ID" value="CAB4144697.1"/>
    <property type="molecule type" value="Genomic_DNA"/>
</dbReference>
<protein>
    <submittedName>
        <fullName evidence="1">Uncharacterized protein</fullName>
    </submittedName>
</protein>